<evidence type="ECO:0000256" key="9">
    <source>
        <dbReference type="ARBA" id="ARBA00023136"/>
    </source>
</evidence>
<keyword evidence="9 11" id="KW-0472">Membrane</keyword>
<keyword evidence="8" id="KW-0496">Mitochondrion</keyword>
<comment type="caution">
    <text evidence="12">The sequence shown here is derived from an EMBL/GenBank/DDBJ whole genome shotgun (WGS) entry which is preliminary data.</text>
</comment>
<name>A0AAD5MTL6_PARTN</name>
<evidence type="ECO:0000256" key="1">
    <source>
        <dbReference type="ARBA" id="ARBA00002620"/>
    </source>
</evidence>
<dbReference type="GO" id="GO:0016020">
    <property type="term" value="C:membrane"/>
    <property type="evidence" value="ECO:0007669"/>
    <property type="project" value="UniProtKB-SubCell"/>
</dbReference>
<dbReference type="EMBL" id="JAHQIW010004469">
    <property type="protein sequence ID" value="KAJ1362528.1"/>
    <property type="molecule type" value="Genomic_DNA"/>
</dbReference>
<evidence type="ECO:0000256" key="8">
    <source>
        <dbReference type="ARBA" id="ARBA00023128"/>
    </source>
</evidence>
<keyword evidence="7" id="KW-0333">Golgi apparatus</keyword>
<dbReference type="PANTHER" id="PTHR21425:SF2">
    <property type="entry name" value="PROTEIN C1ORF43"/>
    <property type="match status" value="1"/>
</dbReference>
<feature type="region of interest" description="Disordered" evidence="10">
    <location>
        <begin position="236"/>
        <end position="264"/>
    </location>
</feature>
<comment type="subcellular location">
    <subcellularLocation>
        <location evidence="4">Golgi apparatus</location>
    </subcellularLocation>
    <subcellularLocation>
        <location evidence="2">Membrane</location>
        <topology evidence="2">Single-pass membrane protein</topology>
    </subcellularLocation>
    <subcellularLocation>
        <location evidence="3">Mitochondrion</location>
    </subcellularLocation>
</comment>
<dbReference type="AlphaFoldDB" id="A0AAD5MTL6"/>
<protein>
    <submittedName>
        <fullName evidence="12">Uncharacterized protein</fullName>
    </submittedName>
</protein>
<dbReference type="GO" id="GO:0005739">
    <property type="term" value="C:mitochondrion"/>
    <property type="evidence" value="ECO:0007669"/>
    <property type="project" value="UniProtKB-SubCell"/>
</dbReference>
<organism evidence="12 13">
    <name type="scientific">Parelaphostrongylus tenuis</name>
    <name type="common">Meningeal worm</name>
    <dbReference type="NCBI Taxonomy" id="148309"/>
    <lineage>
        <taxon>Eukaryota</taxon>
        <taxon>Metazoa</taxon>
        <taxon>Ecdysozoa</taxon>
        <taxon>Nematoda</taxon>
        <taxon>Chromadorea</taxon>
        <taxon>Rhabditida</taxon>
        <taxon>Rhabditina</taxon>
        <taxon>Rhabditomorpha</taxon>
        <taxon>Strongyloidea</taxon>
        <taxon>Metastrongylidae</taxon>
        <taxon>Parelaphostrongylus</taxon>
    </lineage>
</organism>
<keyword evidence="5 11" id="KW-0812">Transmembrane</keyword>
<accession>A0AAD5MTL6</accession>
<dbReference type="Pfam" id="PF07406">
    <property type="entry name" value="NICE-3"/>
    <property type="match status" value="1"/>
</dbReference>
<proteinExistence type="predicted"/>
<evidence type="ECO:0000313" key="13">
    <source>
        <dbReference type="Proteomes" id="UP001196413"/>
    </source>
</evidence>
<gene>
    <name evidence="12" type="ORF">KIN20_022117</name>
</gene>
<evidence type="ECO:0000256" key="5">
    <source>
        <dbReference type="ARBA" id="ARBA00022692"/>
    </source>
</evidence>
<evidence type="ECO:0000313" key="12">
    <source>
        <dbReference type="EMBL" id="KAJ1362528.1"/>
    </source>
</evidence>
<sequence>MGWLIFDGISVLYALALCLLMIIIMAIFVQRQILRFRNNSARQRPNVSLHPISKKSCLVIEQALEAVGTMRKSYLPRLTDCTTIGQHSNAPYYHRMIAVDEISLEIDVQLARINPKLARNAGESTFAYLTRVREKMPSLPVPLIQRIAYMHEAARFRPQKFDLKHLMELRSLLNQFVKIIGDAPAVDAATPVTPAKGILHHLGQKAHTNKKRRSNFGGSDGGRLLASSLVDEKAALLPSESRLQQPEKPTPHRRQSDSHGSLLQ</sequence>
<dbReference type="Proteomes" id="UP001196413">
    <property type="component" value="Unassembled WGS sequence"/>
</dbReference>
<keyword evidence="6 11" id="KW-1133">Transmembrane helix</keyword>
<evidence type="ECO:0000256" key="7">
    <source>
        <dbReference type="ARBA" id="ARBA00023034"/>
    </source>
</evidence>
<dbReference type="GO" id="GO:0005794">
    <property type="term" value="C:Golgi apparatus"/>
    <property type="evidence" value="ECO:0007669"/>
    <property type="project" value="UniProtKB-SubCell"/>
</dbReference>
<evidence type="ECO:0000256" key="11">
    <source>
        <dbReference type="SAM" id="Phobius"/>
    </source>
</evidence>
<keyword evidence="13" id="KW-1185">Reference proteome</keyword>
<dbReference type="PANTHER" id="PTHR21425">
    <property type="entry name" value="NICE-3"/>
    <property type="match status" value="1"/>
</dbReference>
<evidence type="ECO:0000256" key="3">
    <source>
        <dbReference type="ARBA" id="ARBA00004173"/>
    </source>
</evidence>
<evidence type="ECO:0000256" key="10">
    <source>
        <dbReference type="SAM" id="MobiDB-lite"/>
    </source>
</evidence>
<evidence type="ECO:0000256" key="4">
    <source>
        <dbReference type="ARBA" id="ARBA00004555"/>
    </source>
</evidence>
<dbReference type="InterPro" id="IPR010876">
    <property type="entry name" value="C1orf43"/>
</dbReference>
<feature type="transmembrane region" description="Helical" evidence="11">
    <location>
        <begin position="12"/>
        <end position="29"/>
    </location>
</feature>
<reference evidence="12" key="1">
    <citation type="submission" date="2021-06" db="EMBL/GenBank/DDBJ databases">
        <title>Parelaphostrongylus tenuis whole genome reference sequence.</title>
        <authorList>
            <person name="Garwood T.J."/>
            <person name="Larsen P.A."/>
            <person name="Fountain-Jones N.M."/>
            <person name="Garbe J.R."/>
            <person name="Macchietto M.G."/>
            <person name="Kania S.A."/>
            <person name="Gerhold R.W."/>
            <person name="Richards J.E."/>
            <person name="Wolf T.M."/>
        </authorList>
    </citation>
    <scope>NUCLEOTIDE SEQUENCE</scope>
    <source>
        <strain evidence="12">MNPRO001-30</strain>
        <tissue evidence="12">Meninges</tissue>
    </source>
</reference>
<comment type="function">
    <text evidence="1">General regulator of phagocytosis. Required to uptake Gram negative bacterium by macrophages.</text>
</comment>
<evidence type="ECO:0000256" key="2">
    <source>
        <dbReference type="ARBA" id="ARBA00004167"/>
    </source>
</evidence>
<evidence type="ECO:0000256" key="6">
    <source>
        <dbReference type="ARBA" id="ARBA00022989"/>
    </source>
</evidence>